<dbReference type="CDD" id="cd00093">
    <property type="entry name" value="HTH_XRE"/>
    <property type="match status" value="1"/>
</dbReference>
<keyword evidence="3" id="KW-1185">Reference proteome</keyword>
<evidence type="ECO:0000313" key="2">
    <source>
        <dbReference type="EMBL" id="RSM35065.1"/>
    </source>
</evidence>
<dbReference type="Pfam" id="PF01381">
    <property type="entry name" value="HTH_3"/>
    <property type="match status" value="1"/>
</dbReference>
<dbReference type="Proteomes" id="UP000286716">
    <property type="component" value="Unassembled WGS sequence"/>
</dbReference>
<protein>
    <submittedName>
        <fullName evidence="2">XRE family transcriptional regulator</fullName>
    </submittedName>
</protein>
<reference evidence="2 3" key="1">
    <citation type="submission" date="2018-05" db="EMBL/GenBank/DDBJ databases">
        <title>Evolution of GPA BGCs.</title>
        <authorList>
            <person name="Waglechner N."/>
            <person name="Wright G.D."/>
        </authorList>
    </citation>
    <scope>NUCLEOTIDE SEQUENCE [LARGE SCALE GENOMIC DNA]</scope>
    <source>
        <strain evidence="2 3">DSM 5908</strain>
    </source>
</reference>
<dbReference type="GO" id="GO:0003677">
    <property type="term" value="F:DNA binding"/>
    <property type="evidence" value="ECO:0007669"/>
    <property type="project" value="InterPro"/>
</dbReference>
<dbReference type="SMART" id="SM00530">
    <property type="entry name" value="HTH_XRE"/>
    <property type="match status" value="1"/>
</dbReference>
<dbReference type="AlphaFoldDB" id="A0A428VW58"/>
<organism evidence="2 3">
    <name type="scientific">Amycolatopsis balhimycina DSM 5908</name>
    <dbReference type="NCBI Taxonomy" id="1081091"/>
    <lineage>
        <taxon>Bacteria</taxon>
        <taxon>Bacillati</taxon>
        <taxon>Actinomycetota</taxon>
        <taxon>Actinomycetes</taxon>
        <taxon>Pseudonocardiales</taxon>
        <taxon>Pseudonocardiaceae</taxon>
        <taxon>Amycolatopsis</taxon>
    </lineage>
</organism>
<comment type="caution">
    <text evidence="2">The sequence shown here is derived from an EMBL/GenBank/DDBJ whole genome shotgun (WGS) entry which is preliminary data.</text>
</comment>
<dbReference type="PROSITE" id="PS50943">
    <property type="entry name" value="HTH_CROC1"/>
    <property type="match status" value="1"/>
</dbReference>
<evidence type="ECO:0000259" key="1">
    <source>
        <dbReference type="PROSITE" id="PS50943"/>
    </source>
</evidence>
<evidence type="ECO:0000313" key="3">
    <source>
        <dbReference type="Proteomes" id="UP000286716"/>
    </source>
</evidence>
<gene>
    <name evidence="2" type="ORF">DMA12_45635</name>
</gene>
<dbReference type="SUPFAM" id="SSF47413">
    <property type="entry name" value="lambda repressor-like DNA-binding domains"/>
    <property type="match status" value="1"/>
</dbReference>
<name>A0A428VW58_AMYBA</name>
<dbReference type="InterPro" id="IPR001387">
    <property type="entry name" value="Cro/C1-type_HTH"/>
</dbReference>
<dbReference type="OrthoDB" id="3609657at2"/>
<dbReference type="InterPro" id="IPR010982">
    <property type="entry name" value="Lambda_DNA-bd_dom_sf"/>
</dbReference>
<dbReference type="Gene3D" id="1.10.260.40">
    <property type="entry name" value="lambda repressor-like DNA-binding domains"/>
    <property type="match status" value="1"/>
</dbReference>
<dbReference type="EMBL" id="QHHU01000116">
    <property type="protein sequence ID" value="RSM35065.1"/>
    <property type="molecule type" value="Genomic_DNA"/>
</dbReference>
<proteinExistence type="predicted"/>
<sequence>MTKAALRPAVIALAGGLREARTQRGLGLRQLADMIGVSPQLLSAYELGHRSAPETTVAHILGVLRSPNPVREQLISLARRAHEHDFIDHAGRSEDLLRAAYEQRSTHVFEWSPSLIPEALQTVGYASALQETGLLDIDACDMRSLARTVQQLTLSNKTGPRYTFLIGEAATHPDACLPGEVRDQSDAVAAMTRHPRVSVRLVPVKDCPPGLVEPFTLYEDRAGAFAVAVRHHQGAVFLTHGVALAIYKKTAQLLRRRAADGAWP</sequence>
<dbReference type="Pfam" id="PF19054">
    <property type="entry name" value="DUF5753"/>
    <property type="match status" value="1"/>
</dbReference>
<feature type="domain" description="HTH cro/C1-type" evidence="1">
    <location>
        <begin position="17"/>
        <end position="70"/>
    </location>
</feature>
<accession>A0A428VW58</accession>
<dbReference type="InterPro" id="IPR043917">
    <property type="entry name" value="DUF5753"/>
</dbReference>